<feature type="region of interest" description="Disordered" evidence="1">
    <location>
        <begin position="1"/>
        <end position="25"/>
    </location>
</feature>
<evidence type="ECO:0000256" key="1">
    <source>
        <dbReference type="SAM" id="MobiDB-lite"/>
    </source>
</evidence>
<accession>A0A8X7WHP7</accession>
<protein>
    <submittedName>
        <fullName evidence="2">Uncharacterized protein</fullName>
    </submittedName>
</protein>
<feature type="compositionally biased region" description="Polar residues" evidence="1">
    <location>
        <begin position="106"/>
        <end position="121"/>
    </location>
</feature>
<organism evidence="2 3">
    <name type="scientific">Brassica carinata</name>
    <name type="common">Ethiopian mustard</name>
    <name type="synonym">Abyssinian cabbage</name>
    <dbReference type="NCBI Taxonomy" id="52824"/>
    <lineage>
        <taxon>Eukaryota</taxon>
        <taxon>Viridiplantae</taxon>
        <taxon>Streptophyta</taxon>
        <taxon>Embryophyta</taxon>
        <taxon>Tracheophyta</taxon>
        <taxon>Spermatophyta</taxon>
        <taxon>Magnoliopsida</taxon>
        <taxon>eudicotyledons</taxon>
        <taxon>Gunneridae</taxon>
        <taxon>Pentapetalae</taxon>
        <taxon>rosids</taxon>
        <taxon>malvids</taxon>
        <taxon>Brassicales</taxon>
        <taxon>Brassicaceae</taxon>
        <taxon>Brassiceae</taxon>
        <taxon>Brassica</taxon>
    </lineage>
</organism>
<gene>
    <name evidence="2" type="ORF">Bca52824_001601</name>
</gene>
<dbReference type="EMBL" id="JAAMPC010000001">
    <property type="protein sequence ID" value="KAG2330421.1"/>
    <property type="molecule type" value="Genomic_DNA"/>
</dbReference>
<dbReference type="AlphaFoldDB" id="A0A8X7WHP7"/>
<reference evidence="2 3" key="1">
    <citation type="submission" date="2020-02" db="EMBL/GenBank/DDBJ databases">
        <authorList>
            <person name="Ma Q."/>
            <person name="Huang Y."/>
            <person name="Song X."/>
            <person name="Pei D."/>
        </authorList>
    </citation>
    <scope>NUCLEOTIDE SEQUENCE [LARGE SCALE GENOMIC DNA]</scope>
    <source>
        <strain evidence="2">Sxm20200214</strain>
        <tissue evidence="2">Leaf</tissue>
    </source>
</reference>
<keyword evidence="3" id="KW-1185">Reference proteome</keyword>
<feature type="compositionally biased region" description="Basic and acidic residues" evidence="1">
    <location>
        <begin position="1"/>
        <end position="11"/>
    </location>
</feature>
<proteinExistence type="predicted"/>
<evidence type="ECO:0000313" key="3">
    <source>
        <dbReference type="Proteomes" id="UP000886595"/>
    </source>
</evidence>
<comment type="caution">
    <text evidence="2">The sequence shown here is derived from an EMBL/GenBank/DDBJ whole genome shotgun (WGS) entry which is preliminary data.</text>
</comment>
<feature type="region of interest" description="Disordered" evidence="1">
    <location>
        <begin position="100"/>
        <end position="121"/>
    </location>
</feature>
<feature type="region of interest" description="Disordered" evidence="1">
    <location>
        <begin position="170"/>
        <end position="190"/>
    </location>
</feature>
<sequence>MREETKADLVNRKSVKTKTAPSPQVEDGVDADWLASIVRDKAKEDFLLVVGEISALKESFNSFKSSVLTDMGDIYGQLQANVLKIAALSSDIRDLVCTAPPPPPETSNRQRTVVDSTTQTNGRTSNIINEAIQFANRATAGASQGDPNVVSTTTEVSGVSERHQSLGSVEVDNNGHADCEAGQSSPPAPEVHQPEAVEVELNMESVCNSLERKSKRQKVPTKSLLGEYECGRGFLKRARKAVSDAIYKGKNVDYSAKFAVLREMMKSTFCLAHQKGEIHGEELIEVVERSGHLSTKV</sequence>
<dbReference type="Proteomes" id="UP000886595">
    <property type="component" value="Unassembled WGS sequence"/>
</dbReference>
<name>A0A8X7WHP7_BRACI</name>
<evidence type="ECO:0000313" key="2">
    <source>
        <dbReference type="EMBL" id="KAG2330421.1"/>
    </source>
</evidence>